<dbReference type="CDD" id="cd00412">
    <property type="entry name" value="pyrophosphatase"/>
    <property type="match status" value="1"/>
</dbReference>
<dbReference type="OrthoDB" id="1608002at2759"/>
<dbReference type="STRING" id="133385.A0A2T9YFP3"/>
<dbReference type="GO" id="GO:0000287">
    <property type="term" value="F:magnesium ion binding"/>
    <property type="evidence" value="ECO:0007669"/>
    <property type="project" value="InterPro"/>
</dbReference>
<evidence type="ECO:0000256" key="1">
    <source>
        <dbReference type="ARBA" id="ARBA00001946"/>
    </source>
</evidence>
<evidence type="ECO:0000313" key="7">
    <source>
        <dbReference type="EMBL" id="PVU91150.1"/>
    </source>
</evidence>
<evidence type="ECO:0000256" key="3">
    <source>
        <dbReference type="ARBA" id="ARBA00012146"/>
    </source>
</evidence>
<dbReference type="SUPFAM" id="SSF50324">
    <property type="entry name" value="Inorganic pyrophosphatase"/>
    <property type="match status" value="1"/>
</dbReference>
<gene>
    <name evidence="7" type="ORF">BB561_004546</name>
</gene>
<dbReference type="Proteomes" id="UP000245383">
    <property type="component" value="Unassembled WGS sequence"/>
</dbReference>
<dbReference type="Gene3D" id="3.90.80.10">
    <property type="entry name" value="Inorganic pyrophosphatase"/>
    <property type="match status" value="1"/>
</dbReference>
<accession>A0A2T9YFP3</accession>
<dbReference type="PROSITE" id="PS00387">
    <property type="entry name" value="PPASE"/>
    <property type="match status" value="1"/>
</dbReference>
<dbReference type="EC" id="3.6.1.1" evidence="3"/>
<reference evidence="7 8" key="1">
    <citation type="journal article" date="2018" name="MBio">
        <title>Comparative Genomics Reveals the Core Gene Toolbox for the Fungus-Insect Symbiosis.</title>
        <authorList>
            <person name="Wang Y."/>
            <person name="Stata M."/>
            <person name="Wang W."/>
            <person name="Stajich J.E."/>
            <person name="White M.M."/>
            <person name="Moncalvo J.M."/>
        </authorList>
    </citation>
    <scope>NUCLEOTIDE SEQUENCE [LARGE SCALE GENOMIC DNA]</scope>
    <source>
        <strain evidence="7 8">SWE-8-4</strain>
    </source>
</reference>
<dbReference type="InterPro" id="IPR008162">
    <property type="entry name" value="Pyrophosphatase"/>
</dbReference>
<proteinExistence type="inferred from homology"/>
<dbReference type="GO" id="GO:0005737">
    <property type="term" value="C:cytoplasm"/>
    <property type="evidence" value="ECO:0007669"/>
    <property type="project" value="InterPro"/>
</dbReference>
<name>A0A2T9YFP3_9FUNG</name>
<dbReference type="GO" id="GO:0004427">
    <property type="term" value="F:inorganic diphosphate phosphatase activity"/>
    <property type="evidence" value="ECO:0007669"/>
    <property type="project" value="UniProtKB-EC"/>
</dbReference>
<keyword evidence="4" id="KW-0479">Metal-binding</keyword>
<keyword evidence="6" id="KW-0460">Magnesium</keyword>
<dbReference type="PANTHER" id="PTHR10286">
    <property type="entry name" value="INORGANIC PYROPHOSPHATASE"/>
    <property type="match status" value="1"/>
</dbReference>
<comment type="cofactor">
    <cofactor evidence="1">
        <name>Mg(2+)</name>
        <dbReference type="ChEBI" id="CHEBI:18420"/>
    </cofactor>
</comment>
<comment type="similarity">
    <text evidence="2">Belongs to the PPase family.</text>
</comment>
<keyword evidence="5" id="KW-0378">Hydrolase</keyword>
<evidence type="ECO:0000313" key="8">
    <source>
        <dbReference type="Proteomes" id="UP000245383"/>
    </source>
</evidence>
<evidence type="ECO:0000256" key="6">
    <source>
        <dbReference type="ARBA" id="ARBA00022842"/>
    </source>
</evidence>
<dbReference type="InterPro" id="IPR036649">
    <property type="entry name" value="Pyrophosphatase_sf"/>
</dbReference>
<dbReference type="AlphaFoldDB" id="A0A2T9YFP3"/>
<protein>
    <recommendedName>
        <fullName evidence="3">inorganic diphosphatase</fullName>
        <ecNumber evidence="3">3.6.1.1</ecNumber>
    </recommendedName>
</protein>
<dbReference type="EMBL" id="MBFR01000218">
    <property type="protein sequence ID" value="PVU91150.1"/>
    <property type="molecule type" value="Genomic_DNA"/>
</dbReference>
<dbReference type="Pfam" id="PF00719">
    <property type="entry name" value="Pyrophosphatase"/>
    <property type="match status" value="1"/>
</dbReference>
<dbReference type="GO" id="GO:0006796">
    <property type="term" value="P:phosphate-containing compound metabolic process"/>
    <property type="evidence" value="ECO:0007669"/>
    <property type="project" value="InterPro"/>
</dbReference>
<evidence type="ECO:0000256" key="2">
    <source>
        <dbReference type="ARBA" id="ARBA00006220"/>
    </source>
</evidence>
<organism evidence="7 8">
    <name type="scientific">Smittium simulii</name>
    <dbReference type="NCBI Taxonomy" id="133385"/>
    <lineage>
        <taxon>Eukaryota</taxon>
        <taxon>Fungi</taxon>
        <taxon>Fungi incertae sedis</taxon>
        <taxon>Zoopagomycota</taxon>
        <taxon>Kickxellomycotina</taxon>
        <taxon>Harpellomycetes</taxon>
        <taxon>Harpellales</taxon>
        <taxon>Legeriomycetaceae</taxon>
        <taxon>Smittium</taxon>
    </lineage>
</organism>
<comment type="caution">
    <text evidence="7">The sequence shown here is derived from an EMBL/GenBank/DDBJ whole genome shotgun (WGS) entry which is preliminary data.</text>
</comment>
<keyword evidence="8" id="KW-1185">Reference proteome</keyword>
<evidence type="ECO:0000256" key="4">
    <source>
        <dbReference type="ARBA" id="ARBA00022723"/>
    </source>
</evidence>
<sequence length="234" mass="26498">MVVEIPRWSNAKNEVQKKSIYNPITQQIKKGLPRFAPNIFPYKGYMWNYGAFPQTYEDPSIIDSSTGFKGDGDPVDVLEIGQAIGSVGQIKQVKILGIMGMIDEGETDWKILTIDVNDPISSKLNTITDLDLYMPGFIDATRSWFTDYKVPEGKSQNAWAFDGQAKNHDFAKLIINEAHQSWKNLLAKNTKSRESYFGFPNNLKDIPTNEGIVLESKKKIQNYTQGITAYYNLK</sequence>
<evidence type="ECO:0000256" key="5">
    <source>
        <dbReference type="ARBA" id="ARBA00022801"/>
    </source>
</evidence>